<protein>
    <submittedName>
        <fullName evidence="2">Uncharacterized protein</fullName>
    </submittedName>
</protein>
<keyword evidence="1" id="KW-0812">Transmembrane</keyword>
<feature type="transmembrane region" description="Helical" evidence="1">
    <location>
        <begin position="273"/>
        <end position="293"/>
    </location>
</feature>
<keyword evidence="1" id="KW-1133">Transmembrane helix</keyword>
<name>A0A933S9E0_UNCEI</name>
<proteinExistence type="predicted"/>
<evidence type="ECO:0000256" key="1">
    <source>
        <dbReference type="SAM" id="Phobius"/>
    </source>
</evidence>
<dbReference type="EMBL" id="JACRIW010000020">
    <property type="protein sequence ID" value="MBI5168376.1"/>
    <property type="molecule type" value="Genomic_DNA"/>
</dbReference>
<feature type="transmembrane region" description="Helical" evidence="1">
    <location>
        <begin position="217"/>
        <end position="237"/>
    </location>
</feature>
<gene>
    <name evidence="2" type="ORF">HZA61_02710</name>
</gene>
<feature type="transmembrane region" description="Helical" evidence="1">
    <location>
        <begin position="64"/>
        <end position="83"/>
    </location>
</feature>
<feature type="transmembrane region" description="Helical" evidence="1">
    <location>
        <begin position="191"/>
        <end position="210"/>
    </location>
</feature>
<feature type="transmembrane region" description="Helical" evidence="1">
    <location>
        <begin position="152"/>
        <end position="171"/>
    </location>
</feature>
<organism evidence="2 3">
    <name type="scientific">Eiseniibacteriota bacterium</name>
    <dbReference type="NCBI Taxonomy" id="2212470"/>
    <lineage>
        <taxon>Bacteria</taxon>
        <taxon>Candidatus Eiseniibacteriota</taxon>
    </lineage>
</organism>
<keyword evidence="1" id="KW-0472">Membrane</keyword>
<sequence length="550" mass="60199">MTRSSWQAPLLWLAAFAGLAVFAVQVSRELLATSVWDDAWMFVRYAEQLLATGVPAFAPGGHGVYGLTSPAYLTVVAPLRALLGPEPVRVALLSSLFCGVLFLGFLSRMVVRLTDGSPRRRAATFALVGFTLAYAAPALARHFASGMDTTFALAYFTVWIMLAHACSRYVADEATWTLGAFGGMAFSVRPDLLVFTVGVPALCAVFATHWRTRNSQAAAAFFTLFVALLQSAVYAWWLHSPLPLPFFAKTFGFYGPTLRAAYDGVAIAEVSGFLRAMSALRAVFAAAVVLHPIRWWNAASPLEKALFFTGLVFTAYHAFAVVPIMGYAGRFEMPLFPVLVYLAARSLAHLATWYPQAVWRSLVVTLLALAVAGVLVRRIVAHQIAPEPPRLAAAERFDLHAAWRENGRNYWVALDRVSRLPDDLVIATTEVGMPLVLSPERRIIDLAGLNETSMMRHHVSADSVVRRERPDLVYLPHPHYAEMRDALLADPVFERDYEIWPAASLRADMGVAVRRDGPYADSLRALFAARAAETAARAVPATPAAQTPGH</sequence>
<comment type="caution">
    <text evidence="2">The sequence shown here is derived from an EMBL/GenBank/DDBJ whole genome shotgun (WGS) entry which is preliminary data.</text>
</comment>
<reference evidence="2" key="1">
    <citation type="submission" date="2020-07" db="EMBL/GenBank/DDBJ databases">
        <title>Huge and variable diversity of episymbiotic CPR bacteria and DPANN archaea in groundwater ecosystems.</title>
        <authorList>
            <person name="He C.Y."/>
            <person name="Keren R."/>
            <person name="Whittaker M."/>
            <person name="Farag I.F."/>
            <person name="Doudna J."/>
            <person name="Cate J.H.D."/>
            <person name="Banfield J.F."/>
        </authorList>
    </citation>
    <scope>NUCLEOTIDE SEQUENCE</scope>
    <source>
        <strain evidence="2">NC_groundwater_1813_Pr3_B-0.1um_71_17</strain>
    </source>
</reference>
<evidence type="ECO:0000313" key="2">
    <source>
        <dbReference type="EMBL" id="MBI5168376.1"/>
    </source>
</evidence>
<evidence type="ECO:0000313" key="3">
    <source>
        <dbReference type="Proteomes" id="UP000696931"/>
    </source>
</evidence>
<accession>A0A933S9E0</accession>
<feature type="transmembrane region" description="Helical" evidence="1">
    <location>
        <begin position="305"/>
        <end position="328"/>
    </location>
</feature>
<dbReference type="Proteomes" id="UP000696931">
    <property type="component" value="Unassembled WGS sequence"/>
</dbReference>
<dbReference type="AlphaFoldDB" id="A0A933S9E0"/>
<feature type="transmembrane region" description="Helical" evidence="1">
    <location>
        <begin position="122"/>
        <end position="140"/>
    </location>
</feature>
<feature type="transmembrane region" description="Helical" evidence="1">
    <location>
        <begin position="90"/>
        <end position="110"/>
    </location>
</feature>
<feature type="transmembrane region" description="Helical" evidence="1">
    <location>
        <begin position="357"/>
        <end position="376"/>
    </location>
</feature>